<feature type="transmembrane region" description="Helical" evidence="9">
    <location>
        <begin position="28"/>
        <end position="48"/>
    </location>
</feature>
<dbReference type="RefSeq" id="WP_114957372.1">
    <property type="nucleotide sequence ID" value="NZ_JBHSJF010000002.1"/>
</dbReference>
<keyword evidence="7 9" id="KW-1133">Transmembrane helix</keyword>
<comment type="similarity">
    <text evidence="2">Belongs to the MotA family.</text>
</comment>
<evidence type="ECO:0000256" key="6">
    <source>
        <dbReference type="ARBA" id="ARBA00022779"/>
    </source>
</evidence>
<evidence type="ECO:0000256" key="5">
    <source>
        <dbReference type="ARBA" id="ARBA00022692"/>
    </source>
</evidence>
<evidence type="ECO:0000256" key="8">
    <source>
        <dbReference type="ARBA" id="ARBA00023136"/>
    </source>
</evidence>
<feature type="domain" description="MotA/TolQ/ExbB proton channel" evidence="10">
    <location>
        <begin position="100"/>
        <end position="212"/>
    </location>
</feature>
<evidence type="ECO:0000256" key="7">
    <source>
        <dbReference type="ARBA" id="ARBA00022989"/>
    </source>
</evidence>
<evidence type="ECO:0000313" key="12">
    <source>
        <dbReference type="Proteomes" id="UP001595796"/>
    </source>
</evidence>
<comment type="caution">
    <text evidence="11">The sequence shown here is derived from an EMBL/GenBank/DDBJ whole genome shotgun (WGS) entry which is preliminary data.</text>
</comment>
<dbReference type="PROSITE" id="PS01307">
    <property type="entry name" value="MOTA"/>
    <property type="match status" value="1"/>
</dbReference>
<reference evidence="12" key="1">
    <citation type="journal article" date="2019" name="Int. J. Syst. Evol. Microbiol.">
        <title>The Global Catalogue of Microorganisms (GCM) 10K type strain sequencing project: providing services to taxonomists for standard genome sequencing and annotation.</title>
        <authorList>
            <consortium name="The Broad Institute Genomics Platform"/>
            <consortium name="The Broad Institute Genome Sequencing Center for Infectious Disease"/>
            <person name="Wu L."/>
            <person name="Ma J."/>
        </authorList>
    </citation>
    <scope>NUCLEOTIDE SEQUENCE [LARGE SCALE GENOMIC DNA]</scope>
    <source>
        <strain evidence="12">CGMCC 1.16444</strain>
    </source>
</reference>
<dbReference type="PANTHER" id="PTHR30433:SF2">
    <property type="entry name" value="MOTILITY PROTEIN A"/>
    <property type="match status" value="1"/>
</dbReference>
<keyword evidence="12" id="KW-1185">Reference proteome</keyword>
<feature type="transmembrane region" description="Helical" evidence="9">
    <location>
        <begin position="179"/>
        <end position="199"/>
    </location>
</feature>
<dbReference type="Proteomes" id="UP001595796">
    <property type="component" value="Unassembled WGS sequence"/>
</dbReference>
<name>A0ABV9YYR3_9HYPH</name>
<protein>
    <submittedName>
        <fullName evidence="11">Motility protein A</fullName>
    </submittedName>
</protein>
<gene>
    <name evidence="11" type="ORF">ACFPFW_02920</name>
</gene>
<evidence type="ECO:0000256" key="4">
    <source>
        <dbReference type="ARBA" id="ARBA00022475"/>
    </source>
</evidence>
<dbReference type="InterPro" id="IPR002898">
    <property type="entry name" value="MotA_ExbB_proton_chnl"/>
</dbReference>
<evidence type="ECO:0000313" key="11">
    <source>
        <dbReference type="EMBL" id="MFC5066962.1"/>
    </source>
</evidence>
<dbReference type="PANTHER" id="PTHR30433">
    <property type="entry name" value="CHEMOTAXIS PROTEIN MOTA"/>
    <property type="match status" value="1"/>
</dbReference>
<keyword evidence="3" id="KW-0813">Transport</keyword>
<dbReference type="EMBL" id="JBHSJF010000002">
    <property type="protein sequence ID" value="MFC5066962.1"/>
    <property type="molecule type" value="Genomic_DNA"/>
</dbReference>
<sequence length="256" mass="27686">MDLASLIGFGLAMAVVGGLMVLGGDPSIFLDSHSVIIVFGGALAATMIRFPLHATLHGFPVGLKYAFTMRKVSARDLIVEIGQLADTVRKNGPLALENVQVSDPFLGKGVRYIADGYDGDFIRESLELERDLLLGRLSEGEKIFRSIGDCAPAFGMVGTLIGMVQMFANMQDPSTLGPYMAIALTATLYGALMQNFVGIPIADKLHLKFAEEDLNLTLIIDGIMQIRDAKSPALVREMLLAYLPEKHRAEMLEDAA</sequence>
<comment type="subcellular location">
    <subcellularLocation>
        <location evidence="1">Cell membrane</location>
        <topology evidence="1">Multi-pass membrane protein</topology>
    </subcellularLocation>
</comment>
<dbReference type="InterPro" id="IPR000540">
    <property type="entry name" value="Flag_MotA_CS"/>
</dbReference>
<keyword evidence="4" id="KW-1003">Cell membrane</keyword>
<evidence type="ECO:0000256" key="1">
    <source>
        <dbReference type="ARBA" id="ARBA00004651"/>
    </source>
</evidence>
<dbReference type="Pfam" id="PF01618">
    <property type="entry name" value="MotA_ExbB"/>
    <property type="match status" value="1"/>
</dbReference>
<organism evidence="11 12">
    <name type="scientific">Flaviflagellibacter deserti</name>
    <dbReference type="NCBI Taxonomy" id="2267266"/>
    <lineage>
        <taxon>Bacteria</taxon>
        <taxon>Pseudomonadati</taxon>
        <taxon>Pseudomonadota</taxon>
        <taxon>Alphaproteobacteria</taxon>
        <taxon>Hyphomicrobiales</taxon>
        <taxon>Flaviflagellibacter</taxon>
    </lineage>
</organism>
<dbReference type="InterPro" id="IPR047055">
    <property type="entry name" value="MotA-like"/>
</dbReference>
<keyword evidence="5 9" id="KW-0812">Transmembrane</keyword>
<evidence type="ECO:0000256" key="3">
    <source>
        <dbReference type="ARBA" id="ARBA00022448"/>
    </source>
</evidence>
<keyword evidence="6" id="KW-0283">Flagellar rotation</keyword>
<evidence type="ECO:0000256" key="2">
    <source>
        <dbReference type="ARBA" id="ARBA00008038"/>
    </source>
</evidence>
<evidence type="ECO:0000256" key="9">
    <source>
        <dbReference type="SAM" id="Phobius"/>
    </source>
</evidence>
<proteinExistence type="inferred from homology"/>
<accession>A0ABV9YYR3</accession>
<keyword evidence="8 9" id="KW-0472">Membrane</keyword>
<feature type="transmembrane region" description="Helical" evidence="9">
    <location>
        <begin position="146"/>
        <end position="167"/>
    </location>
</feature>
<evidence type="ECO:0000259" key="10">
    <source>
        <dbReference type="Pfam" id="PF01618"/>
    </source>
</evidence>